<proteinExistence type="predicted"/>
<name>A0A9P5XHR9_9AGAR</name>
<organism evidence="3 4">
    <name type="scientific">Macrolepiota fuliginosa MF-IS2</name>
    <dbReference type="NCBI Taxonomy" id="1400762"/>
    <lineage>
        <taxon>Eukaryota</taxon>
        <taxon>Fungi</taxon>
        <taxon>Dikarya</taxon>
        <taxon>Basidiomycota</taxon>
        <taxon>Agaricomycotina</taxon>
        <taxon>Agaricomycetes</taxon>
        <taxon>Agaricomycetidae</taxon>
        <taxon>Agaricales</taxon>
        <taxon>Agaricineae</taxon>
        <taxon>Agaricaceae</taxon>
        <taxon>Macrolepiota</taxon>
    </lineage>
</organism>
<feature type="domain" description="Aip3p/Bud6 N-terminal" evidence="2">
    <location>
        <begin position="33"/>
        <end position="140"/>
    </location>
</feature>
<reference evidence="3" key="1">
    <citation type="submission" date="2020-11" db="EMBL/GenBank/DDBJ databases">
        <authorList>
            <consortium name="DOE Joint Genome Institute"/>
            <person name="Ahrendt S."/>
            <person name="Riley R."/>
            <person name="Andreopoulos W."/>
            <person name="Labutti K."/>
            <person name="Pangilinan J."/>
            <person name="Ruiz-Duenas F.J."/>
            <person name="Barrasa J.M."/>
            <person name="Sanchez-Garcia M."/>
            <person name="Camarero S."/>
            <person name="Miyauchi S."/>
            <person name="Serrano A."/>
            <person name="Linde D."/>
            <person name="Babiker R."/>
            <person name="Drula E."/>
            <person name="Ayuso-Fernandez I."/>
            <person name="Pacheco R."/>
            <person name="Padilla G."/>
            <person name="Ferreira P."/>
            <person name="Barriuso J."/>
            <person name="Kellner H."/>
            <person name="Castanera R."/>
            <person name="Alfaro M."/>
            <person name="Ramirez L."/>
            <person name="Pisabarro A.G."/>
            <person name="Kuo A."/>
            <person name="Tritt A."/>
            <person name="Lipzen A."/>
            <person name="He G."/>
            <person name="Yan M."/>
            <person name="Ng V."/>
            <person name="Cullen D."/>
            <person name="Martin F."/>
            <person name="Rosso M.-N."/>
            <person name="Henrissat B."/>
            <person name="Hibbett D."/>
            <person name="Martinez A.T."/>
            <person name="Grigoriev I.V."/>
        </authorList>
    </citation>
    <scope>NUCLEOTIDE SEQUENCE</scope>
    <source>
        <strain evidence="3">MF-IS2</strain>
    </source>
</reference>
<evidence type="ECO:0000256" key="1">
    <source>
        <dbReference type="SAM" id="MobiDB-lite"/>
    </source>
</evidence>
<dbReference type="EMBL" id="MU151090">
    <property type="protein sequence ID" value="KAF9451174.1"/>
    <property type="molecule type" value="Genomic_DNA"/>
</dbReference>
<accession>A0A9P5XHR9</accession>
<dbReference type="Proteomes" id="UP000807342">
    <property type="component" value="Unassembled WGS sequence"/>
</dbReference>
<comment type="caution">
    <text evidence="3">The sequence shown here is derived from an EMBL/GenBank/DDBJ whole genome shotgun (WGS) entry which is preliminary data.</text>
</comment>
<dbReference type="OrthoDB" id="783096at2759"/>
<sequence length="158" mass="17381">MSSKSTSTNSRGSSGANNSDPHRNLRAPGDVPNAVRQLLLSTKDLQTILGQWSLGSATETEISNIFVKVGTDFHTTIDAFAYYGIDLNHIGTFIEDLRTVLEQCLSNDPTPEMLNEYMPGVRKVLYRLLKGLQARQQAWQSASGRAAFMSTDEAGWTL</sequence>
<dbReference type="Pfam" id="PF23153">
    <property type="entry name" value="Aip3p_Bud6_N"/>
    <property type="match status" value="1"/>
</dbReference>
<evidence type="ECO:0000313" key="3">
    <source>
        <dbReference type="EMBL" id="KAF9451174.1"/>
    </source>
</evidence>
<dbReference type="AlphaFoldDB" id="A0A9P5XHR9"/>
<gene>
    <name evidence="3" type="ORF">P691DRAFT_797255</name>
</gene>
<keyword evidence="4" id="KW-1185">Reference proteome</keyword>
<protein>
    <recommendedName>
        <fullName evidence="2">Aip3p/Bud6 N-terminal domain-containing protein</fullName>
    </recommendedName>
</protein>
<feature type="region of interest" description="Disordered" evidence="1">
    <location>
        <begin position="1"/>
        <end position="28"/>
    </location>
</feature>
<evidence type="ECO:0000313" key="4">
    <source>
        <dbReference type="Proteomes" id="UP000807342"/>
    </source>
</evidence>
<evidence type="ECO:0000259" key="2">
    <source>
        <dbReference type="Pfam" id="PF23153"/>
    </source>
</evidence>
<dbReference type="InterPro" id="IPR056279">
    <property type="entry name" value="Aip3p_Bud6_N"/>
</dbReference>
<feature type="compositionally biased region" description="Low complexity" evidence="1">
    <location>
        <begin position="1"/>
        <end position="19"/>
    </location>
</feature>